<dbReference type="InterPro" id="IPR037239">
    <property type="entry name" value="OSBP_sf"/>
</dbReference>
<dbReference type="GO" id="GO:0008142">
    <property type="term" value="F:oxysterol binding"/>
    <property type="evidence" value="ECO:0007669"/>
    <property type="project" value="TreeGrafter"/>
</dbReference>
<feature type="non-terminal residue" evidence="4">
    <location>
        <position position="1384"/>
    </location>
</feature>
<dbReference type="FunFam" id="2.40.160.120:FF:000010">
    <property type="entry name" value="Oxysterol-binding protein homolog 4"/>
    <property type="match status" value="1"/>
</dbReference>
<name>A0A3E2HI35_SCYLI</name>
<organism evidence="4 5">
    <name type="scientific">Scytalidium lignicola</name>
    <name type="common">Hyphomycete</name>
    <dbReference type="NCBI Taxonomy" id="5539"/>
    <lineage>
        <taxon>Eukaryota</taxon>
        <taxon>Fungi</taxon>
        <taxon>Dikarya</taxon>
        <taxon>Ascomycota</taxon>
        <taxon>Pezizomycotina</taxon>
        <taxon>Leotiomycetes</taxon>
        <taxon>Leotiomycetes incertae sedis</taxon>
        <taxon>Scytalidium</taxon>
    </lineage>
</organism>
<sequence length="1384" mass="152407">MSSNEEGGAVSAQNKSSWSAFLKSIASFNGDLSSLTAPPFILSATSLVEFSSYWAQHPSLFIAPASEKDPQKRALLVLKWFLSTLKQQYASRSDEFGNEKKPLNAFLGELFLGKWEDEAGTTELISEQVSHHPPATAYYIHNKEHGVSLQGYNAQKASFSSTIYVKQIGHAVYSIPAYDETYLITLPSLHIEGLIFGAPFVELESKTYITSSSGYTAKIEYSGKGWLSGKKNGFAATLYPTGKEGTILYNAAGQWSKSFDIREGSHKSGPLIETFDANAAAVTPLQIAPIEKQDQLESRRAWAKVAAGIAAGDMEVVGNEKTLIEVAQRELRAKEKAEGRVWERRYFSVVEGDSIVDQLAPKIGLNVEADKTGGIWRYDEKKGAAVQKALSSANMAQRDRDHAHNMMDEEINATDANTFSGGRDKPIFRQRNLDTGYSSVLQPALSRSTTGGWMSGRTRGGPGLRSAFERTEQEPEFAPTDLRRGGRGNLGSNSRIPKTRSYVRETTLTPPVTHRDEFRPSETDERSASAPTGSHIKKNALRIGSPSPLPRARGRSTGDEERLKTIRKGALHFKTGRESPLRRNSVGVKKQTDDDTKVSSGSSLSGFSLPEDPVEDEFDRKMIQYLKDQERYVAATSSRNGLFNKADVGHRDTEKGDSKKSSESNIDSEPPIRLPNTWGSKARKNEGWLSKIISPEASLDGKTSPLPTVESDASKDVPLPSVENQQSQQEPTPPSSRPTSTKPSNVSPEKSKLWDADLDFTAHSLQVSSPNFVIKRTKLDEIRDAEVQSLLPRAVAQSRLEDIKERNSEERSLSPEAERTTAKAAPLKEGLDTADFDQTEPLHDRTILEEEGEPIPGTPITIFSRGSGPRTSDFKPTGDGAKVTDPGHAEVKRDQYRDTLRSLARIASTSPSSSPSDRPVENDRKANEDKLASKKTEKLDLPVSEAEKKRYSTSSDTLKSDIDPEERIVQEQKLFDLPDEKPEKNSARTSSPPPDESEDLETPRPKRNVLSMPTPKVTGAYIETPAPTIQRPSTSPSRSPPLKVKKESDDDMTANPSEDARRRQLSDNELESNTSRPSSSNSDATITKPRARPPMVNTAKRASVSDDLNHIRKEIDMDDSTLDDFDAIIEAQGNGVSDNTTILEDIIDLEYDHTGRPLTQKQKERRLELLTLERMNKSLKSTSTSITEAKRGIERLEKKVSASASAAAAATSASTPKSNAHHSHADCPECAANSSVYHFSIPIPRLLTPERTGSGRRNLTWFGLITLIFSVWYVSESVMCEYFCHPTYSSSNNWSPSDPFFPYAIPTKLDQWTGEVVSGALDMVSNAVWSAWTDGKKPSPHIGYSWGSAVPAGYGGWMGSQKQAVRSYGSDDDMESSIFEDERI</sequence>
<dbReference type="Gene3D" id="1.10.287.2720">
    <property type="match status" value="1"/>
</dbReference>
<evidence type="ECO:0000256" key="2">
    <source>
        <dbReference type="RuleBase" id="RU003844"/>
    </source>
</evidence>
<dbReference type="GO" id="GO:0016020">
    <property type="term" value="C:membrane"/>
    <property type="evidence" value="ECO:0007669"/>
    <property type="project" value="TreeGrafter"/>
</dbReference>
<feature type="compositionally biased region" description="Basic and acidic residues" evidence="3">
    <location>
        <begin position="958"/>
        <end position="986"/>
    </location>
</feature>
<feature type="compositionally biased region" description="Basic and acidic residues" evidence="3">
    <location>
        <begin position="918"/>
        <end position="950"/>
    </location>
</feature>
<dbReference type="GO" id="GO:0004332">
    <property type="term" value="F:fructose-bisphosphate aldolase activity"/>
    <property type="evidence" value="ECO:0007669"/>
    <property type="project" value="UniProtKB-EC"/>
</dbReference>
<dbReference type="PANTHER" id="PTHR10972:SF184">
    <property type="entry name" value="OXYSTEROL-BINDING PROTEIN HOMOLOG 4-RELATED"/>
    <property type="match status" value="1"/>
</dbReference>
<evidence type="ECO:0000256" key="1">
    <source>
        <dbReference type="ARBA" id="ARBA00008842"/>
    </source>
</evidence>
<protein>
    <submittedName>
        <fullName evidence="4">Fructose-bisphosphate aldolase</fullName>
        <ecNumber evidence="4">4.1.2.13</ecNumber>
    </submittedName>
</protein>
<dbReference type="GO" id="GO:0120009">
    <property type="term" value="P:intermembrane lipid transfer"/>
    <property type="evidence" value="ECO:0007669"/>
    <property type="project" value="UniProtKB-ARBA"/>
</dbReference>
<dbReference type="InterPro" id="IPR000648">
    <property type="entry name" value="Oxysterol-bd"/>
</dbReference>
<feature type="region of interest" description="Disordered" evidence="3">
    <location>
        <begin position="798"/>
        <end position="1102"/>
    </location>
</feature>
<evidence type="ECO:0000256" key="3">
    <source>
        <dbReference type="SAM" id="MobiDB-lite"/>
    </source>
</evidence>
<feature type="compositionally biased region" description="Basic and acidic residues" evidence="3">
    <location>
        <begin position="647"/>
        <end position="662"/>
    </location>
</feature>
<dbReference type="EMBL" id="NCSJ02000041">
    <property type="protein sequence ID" value="RFU33089.1"/>
    <property type="molecule type" value="Genomic_DNA"/>
</dbReference>
<feature type="compositionally biased region" description="Low complexity" evidence="3">
    <location>
        <begin position="1072"/>
        <end position="1082"/>
    </location>
</feature>
<dbReference type="InterPro" id="IPR018494">
    <property type="entry name" value="Oxysterol-bd_CS"/>
</dbReference>
<feature type="compositionally biased region" description="Basic and acidic residues" evidence="3">
    <location>
        <begin position="885"/>
        <end position="900"/>
    </location>
</feature>
<dbReference type="Pfam" id="PF01237">
    <property type="entry name" value="Oxysterol_BP"/>
    <property type="match status" value="1"/>
</dbReference>
<feature type="non-terminal residue" evidence="4">
    <location>
        <position position="1"/>
    </location>
</feature>
<feature type="compositionally biased region" description="Basic and acidic residues" evidence="3">
    <location>
        <begin position="799"/>
        <end position="821"/>
    </location>
</feature>
<dbReference type="OrthoDB" id="14833at2759"/>
<dbReference type="Proteomes" id="UP000258309">
    <property type="component" value="Unassembled WGS sequence"/>
</dbReference>
<feature type="region of interest" description="Disordered" evidence="3">
    <location>
        <begin position="470"/>
        <end position="615"/>
    </location>
</feature>
<proteinExistence type="inferred from homology"/>
<dbReference type="PROSITE" id="PS01013">
    <property type="entry name" value="OSBP"/>
    <property type="match status" value="1"/>
</dbReference>
<dbReference type="SUPFAM" id="SSF144000">
    <property type="entry name" value="Oxysterol-binding protein-like"/>
    <property type="match status" value="1"/>
</dbReference>
<dbReference type="EC" id="4.1.2.13" evidence="4"/>
<dbReference type="Gene3D" id="2.40.160.120">
    <property type="match status" value="1"/>
</dbReference>
<dbReference type="PANTHER" id="PTHR10972">
    <property type="entry name" value="OXYSTEROL-BINDING PROTEIN-RELATED"/>
    <property type="match status" value="1"/>
</dbReference>
<evidence type="ECO:0000313" key="5">
    <source>
        <dbReference type="Proteomes" id="UP000258309"/>
    </source>
</evidence>
<keyword evidence="4" id="KW-0456">Lyase</keyword>
<dbReference type="Gene3D" id="6.10.250.1430">
    <property type="match status" value="1"/>
</dbReference>
<dbReference type="STRING" id="5539.A0A3E2HI35"/>
<reference evidence="4 5" key="1">
    <citation type="submission" date="2018-05" db="EMBL/GenBank/DDBJ databases">
        <title>Draft genome sequence of Scytalidium lignicola DSM 105466, a ubiquitous saprotrophic fungus.</title>
        <authorList>
            <person name="Buettner E."/>
            <person name="Gebauer A.M."/>
            <person name="Hofrichter M."/>
            <person name="Liers C."/>
            <person name="Kellner H."/>
        </authorList>
    </citation>
    <scope>NUCLEOTIDE SEQUENCE [LARGE SCALE GENOMIC DNA]</scope>
    <source>
        <strain evidence="4 5">DSM 105466</strain>
    </source>
</reference>
<comment type="caution">
    <text evidence="4">The sequence shown here is derived from an EMBL/GenBank/DDBJ whole genome shotgun (WGS) entry which is preliminary data.</text>
</comment>
<dbReference type="Gene3D" id="3.30.70.3490">
    <property type="match status" value="1"/>
</dbReference>
<dbReference type="FunFam" id="1.10.287.2720:FF:000003">
    <property type="entry name" value="Oxysterol binding protein"/>
    <property type="match status" value="1"/>
</dbReference>
<gene>
    <name evidence="4" type="ORF">B7463_g3239</name>
</gene>
<feature type="compositionally biased region" description="Low complexity" evidence="3">
    <location>
        <begin position="1031"/>
        <end position="1041"/>
    </location>
</feature>
<evidence type="ECO:0000313" key="4">
    <source>
        <dbReference type="EMBL" id="RFU33089.1"/>
    </source>
</evidence>
<feature type="region of interest" description="Disordered" evidence="3">
    <location>
        <begin position="635"/>
        <end position="750"/>
    </location>
</feature>
<dbReference type="GO" id="GO:0005829">
    <property type="term" value="C:cytosol"/>
    <property type="evidence" value="ECO:0007669"/>
    <property type="project" value="TreeGrafter"/>
</dbReference>
<accession>A0A3E2HI35</accession>
<feature type="compositionally biased region" description="Basic and acidic residues" evidence="3">
    <location>
        <begin position="513"/>
        <end position="527"/>
    </location>
</feature>
<comment type="similarity">
    <text evidence="1 2">Belongs to the OSBP family.</text>
</comment>
<keyword evidence="5" id="KW-1185">Reference proteome</keyword>
<feature type="compositionally biased region" description="Low complexity" evidence="3">
    <location>
        <begin position="599"/>
        <end position="609"/>
    </location>
</feature>